<dbReference type="InterPro" id="IPR043128">
    <property type="entry name" value="Rev_trsase/Diguanyl_cyclase"/>
</dbReference>
<dbReference type="SMART" id="SM00086">
    <property type="entry name" value="PAC"/>
    <property type="match status" value="2"/>
</dbReference>
<dbReference type="InterPro" id="IPR001633">
    <property type="entry name" value="EAL_dom"/>
</dbReference>
<protein>
    <submittedName>
        <fullName evidence="11">Cyclic di-GMP phosphodiesterase Gmr</fullName>
        <ecNumber evidence="11">3.1.4.52</ecNumber>
    </submittedName>
</protein>
<dbReference type="NCBIfam" id="TIGR00254">
    <property type="entry name" value="GGDEF"/>
    <property type="match status" value="1"/>
</dbReference>
<dbReference type="GO" id="GO:0071111">
    <property type="term" value="F:cyclic-guanylate-specific phosphodiesterase activity"/>
    <property type="evidence" value="ECO:0007669"/>
    <property type="project" value="UniProtKB-EC"/>
</dbReference>
<keyword evidence="11" id="KW-0378">Hydrolase</keyword>
<dbReference type="SMART" id="SM00052">
    <property type="entry name" value="EAL"/>
    <property type="match status" value="1"/>
</dbReference>
<dbReference type="PROSITE" id="PS50883">
    <property type="entry name" value="EAL"/>
    <property type="match status" value="1"/>
</dbReference>
<dbReference type="InterPro" id="IPR042295">
    <property type="entry name" value="NarX-like_N_sf"/>
</dbReference>
<dbReference type="Pfam" id="PF00672">
    <property type="entry name" value="HAMP"/>
    <property type="match status" value="1"/>
</dbReference>
<dbReference type="InterPro" id="IPR001610">
    <property type="entry name" value="PAC"/>
</dbReference>
<dbReference type="SMART" id="SM00267">
    <property type="entry name" value="GGDEF"/>
    <property type="match status" value="1"/>
</dbReference>
<dbReference type="SUPFAM" id="SSF141868">
    <property type="entry name" value="EAL domain-like"/>
    <property type="match status" value="1"/>
</dbReference>
<dbReference type="AlphaFoldDB" id="A0A1J5R283"/>
<dbReference type="InterPro" id="IPR035919">
    <property type="entry name" value="EAL_sf"/>
</dbReference>
<dbReference type="InterPro" id="IPR029016">
    <property type="entry name" value="GAF-like_dom_sf"/>
</dbReference>
<dbReference type="PROSITE" id="PS50113">
    <property type="entry name" value="PAC"/>
    <property type="match status" value="2"/>
</dbReference>
<evidence type="ECO:0000259" key="7">
    <source>
        <dbReference type="PROSITE" id="PS50113"/>
    </source>
</evidence>
<proteinExistence type="predicted"/>
<comment type="caution">
    <text evidence="11">The sequence shown here is derived from an EMBL/GenBank/DDBJ whole genome shotgun (WGS) entry which is preliminary data.</text>
</comment>
<dbReference type="InterPro" id="IPR013655">
    <property type="entry name" value="PAS_fold_3"/>
</dbReference>
<feature type="domain" description="PAS" evidence="6">
    <location>
        <begin position="402"/>
        <end position="475"/>
    </location>
</feature>
<dbReference type="GO" id="GO:0007165">
    <property type="term" value="P:signal transduction"/>
    <property type="evidence" value="ECO:0007669"/>
    <property type="project" value="InterPro"/>
</dbReference>
<gene>
    <name evidence="11" type="primary">gmr_139</name>
    <name evidence="11" type="ORF">GALL_280560</name>
</gene>
<dbReference type="FunFam" id="3.30.70.270:FF:000001">
    <property type="entry name" value="Diguanylate cyclase domain protein"/>
    <property type="match status" value="1"/>
</dbReference>
<evidence type="ECO:0000259" key="10">
    <source>
        <dbReference type="PROSITE" id="PS50887"/>
    </source>
</evidence>
<dbReference type="EMBL" id="MLJW01000306">
    <property type="protein sequence ID" value="OIQ90057.1"/>
    <property type="molecule type" value="Genomic_DNA"/>
</dbReference>
<dbReference type="PROSITE" id="PS50887">
    <property type="entry name" value="GGDEF"/>
    <property type="match status" value="1"/>
</dbReference>
<dbReference type="InterPro" id="IPR000700">
    <property type="entry name" value="PAS-assoc_C"/>
</dbReference>
<evidence type="ECO:0000259" key="6">
    <source>
        <dbReference type="PROSITE" id="PS50112"/>
    </source>
</evidence>
<feature type="transmembrane region" description="Helical" evidence="5">
    <location>
        <begin position="181"/>
        <end position="204"/>
    </location>
</feature>
<evidence type="ECO:0000256" key="5">
    <source>
        <dbReference type="SAM" id="Phobius"/>
    </source>
</evidence>
<feature type="domain" description="PAC" evidence="7">
    <location>
        <begin position="764"/>
        <end position="816"/>
    </location>
</feature>
<dbReference type="InterPro" id="IPR003018">
    <property type="entry name" value="GAF"/>
</dbReference>
<dbReference type="Pfam" id="PF13426">
    <property type="entry name" value="PAS_9"/>
    <property type="match status" value="1"/>
</dbReference>
<dbReference type="EC" id="3.1.4.52" evidence="11"/>
<dbReference type="SUPFAM" id="SSF55781">
    <property type="entry name" value="GAF domain-like"/>
    <property type="match status" value="1"/>
</dbReference>
<keyword evidence="4 5" id="KW-0472">Membrane</keyword>
<dbReference type="Pfam" id="PF08448">
    <property type="entry name" value="PAS_4"/>
    <property type="match status" value="1"/>
</dbReference>
<dbReference type="InterPro" id="IPR029095">
    <property type="entry name" value="NarX-like_N"/>
</dbReference>
<evidence type="ECO:0000313" key="11">
    <source>
        <dbReference type="EMBL" id="OIQ90057.1"/>
    </source>
</evidence>
<dbReference type="PANTHER" id="PTHR44757">
    <property type="entry name" value="DIGUANYLATE CYCLASE DGCP"/>
    <property type="match status" value="1"/>
</dbReference>
<dbReference type="Pfam" id="PF08447">
    <property type="entry name" value="PAS_3"/>
    <property type="match status" value="1"/>
</dbReference>
<dbReference type="SMART" id="SM00091">
    <property type="entry name" value="PAS"/>
    <property type="match status" value="3"/>
</dbReference>
<dbReference type="InterPro" id="IPR029787">
    <property type="entry name" value="Nucleotide_cyclase"/>
</dbReference>
<evidence type="ECO:0000259" key="8">
    <source>
        <dbReference type="PROSITE" id="PS50883"/>
    </source>
</evidence>
<dbReference type="Gene3D" id="3.30.450.40">
    <property type="match status" value="1"/>
</dbReference>
<dbReference type="Pfam" id="PF00990">
    <property type="entry name" value="GGDEF"/>
    <property type="match status" value="1"/>
</dbReference>
<dbReference type="Pfam" id="PF00563">
    <property type="entry name" value="EAL"/>
    <property type="match status" value="1"/>
</dbReference>
<dbReference type="PANTHER" id="PTHR44757:SF2">
    <property type="entry name" value="BIOFILM ARCHITECTURE MAINTENANCE PROTEIN MBAA"/>
    <property type="match status" value="1"/>
</dbReference>
<dbReference type="SUPFAM" id="SSF55785">
    <property type="entry name" value="PYP-like sensor domain (PAS domain)"/>
    <property type="match status" value="3"/>
</dbReference>
<reference evidence="11" key="1">
    <citation type="submission" date="2016-10" db="EMBL/GenBank/DDBJ databases">
        <title>Sequence of Gallionella enrichment culture.</title>
        <authorList>
            <person name="Poehlein A."/>
            <person name="Muehling M."/>
            <person name="Daniel R."/>
        </authorList>
    </citation>
    <scope>NUCLEOTIDE SEQUENCE</scope>
</reference>
<organism evidence="11">
    <name type="scientific">mine drainage metagenome</name>
    <dbReference type="NCBI Taxonomy" id="410659"/>
    <lineage>
        <taxon>unclassified sequences</taxon>
        <taxon>metagenomes</taxon>
        <taxon>ecological metagenomes</taxon>
    </lineage>
</organism>
<dbReference type="CDD" id="cd00130">
    <property type="entry name" value="PAS"/>
    <property type="match status" value="3"/>
</dbReference>
<dbReference type="InterPro" id="IPR000014">
    <property type="entry name" value="PAS"/>
</dbReference>
<dbReference type="GO" id="GO:0016020">
    <property type="term" value="C:membrane"/>
    <property type="evidence" value="ECO:0007669"/>
    <property type="project" value="UniProtKB-SubCell"/>
</dbReference>
<dbReference type="PROSITE" id="PS50112">
    <property type="entry name" value="PAS"/>
    <property type="match status" value="2"/>
</dbReference>
<dbReference type="InterPro" id="IPR000160">
    <property type="entry name" value="GGDEF_dom"/>
</dbReference>
<sequence length="1248" mass="138652">MSETPRPKRRRIIPLLLKVSIAPLVAGLILLIMLAWQIHATDKIEWNAATINQVGSQRMRLFKIALLTDQYTEYGEPKTRTLIDKEVTTFGAILHGLKYGAPQYGLKRMNDPESIAYLDKSVDEWNRTVKPLVQDVLATPASREELQTLDDRLEQYVVRIDGLVALRQAYSEKKVDALRNLVWLFLMVCMVIAPGSVIYIYVIILKPIKALAGVSRAIAAGDFSRTVPVSSKDELGELASGFNEMSVRLKSQIGALNQKTVELEAQKALIETDRYAILGLKRYAEDIIASLPAGLIVVDDTLRILSVNRSFRDLFGGEHGKELPGRKLEDVLPLPGLREQAQGALAGSTAVHGIDAVLGERQLRLTIAGIRLAEEEEEEERLLVVVEDVTEEQRLHELARAHETRYRDLVQDLDAIVWEAEAVTFVFTFVSRRAEALLGYSVERWLSRSDFWASLIHPEDRERVMASYRVAVAQGSAYVSEYRVVTADGRTVWLHDTVRVACDDKGRVQRLCGVMVDITERKWAEEWQQHYTQTLNLLTEDAPLGEVLEGLAAFSERQCVGALCSIQLLSPDGKHLMPGAAPSLPGFSNHTIEIGECSGSCGTTVALTGRSVIVADVLTHPCWATCRELTTRAGVRACWSKPILSGADKVLGTFSIYHREPRTPSPKELEFIRQGAKLAAVVIERARQQENLRLAAVVFEQNSEAVVITDAERRILSVNRAFTQATGYAPEEVIGQTPRILQSGRHDDAYYRAMWESIQKTDRWQGEIWDRHKTGEPYPQWLTISAVRDGQGEITHYVGNAVDVTEQKAQAAHIEQIAFYDLLTGLPNRALFMDRLKQTLASAERHGQRLAILFMDLNRFKEINDTQGHDVGDQALIEVARRFQAASRGEETLARLGGDEFIVIAEEADQAAAILIAERLQQALGEPIATKEHTFTLGVSIGIAFYPEDGANIEDLLKKADIAMYRAKASGGGYRFYQPEMSIGLAERMQLAKNLSRALSAGDLELYYQPQVNLQTGALIGAEALLRWNDSERGWVSPAEFIPIAEERGMMGVLGKWVLREACSQMKAWQEAGLEFPGRLAVNLAAQQLEESEIAEKLQAIVRASDLAPARLELELTESGLMENVEWAIGIMEALKTAGFALAIDDFGTGYSSLAYLKRFPADKLKIDMSFVRDMLKDRNDYTIVATIVGMAHNLGLKALAEGVEDAEQAKALLALGCDEAQGYFFGHPEPAKIFAGKWLTRTVFGCT</sequence>
<name>A0A1J5R283_9ZZZZ</name>
<feature type="domain" description="HAMP" evidence="9">
    <location>
        <begin position="202"/>
        <end position="254"/>
    </location>
</feature>
<dbReference type="SMART" id="SM00304">
    <property type="entry name" value="HAMP"/>
    <property type="match status" value="1"/>
</dbReference>
<dbReference type="InterPro" id="IPR052155">
    <property type="entry name" value="Biofilm_reg_signaling"/>
</dbReference>
<dbReference type="InterPro" id="IPR035965">
    <property type="entry name" value="PAS-like_dom_sf"/>
</dbReference>
<comment type="subcellular location">
    <subcellularLocation>
        <location evidence="1">Membrane</location>
        <topology evidence="1">Multi-pass membrane protein</topology>
    </subcellularLocation>
</comment>
<evidence type="ECO:0000256" key="4">
    <source>
        <dbReference type="ARBA" id="ARBA00023136"/>
    </source>
</evidence>
<dbReference type="Gene3D" id="3.20.20.450">
    <property type="entry name" value="EAL domain"/>
    <property type="match status" value="1"/>
</dbReference>
<keyword evidence="3 5" id="KW-1133">Transmembrane helix</keyword>
<accession>A0A1J5R283</accession>
<evidence type="ECO:0000256" key="2">
    <source>
        <dbReference type="ARBA" id="ARBA00022692"/>
    </source>
</evidence>
<dbReference type="InterPro" id="IPR013656">
    <property type="entry name" value="PAS_4"/>
</dbReference>
<dbReference type="Pfam" id="PF13675">
    <property type="entry name" value="PilJ"/>
    <property type="match status" value="1"/>
</dbReference>
<dbReference type="Gene3D" id="6.10.340.10">
    <property type="match status" value="1"/>
</dbReference>
<feature type="domain" description="GGDEF" evidence="10">
    <location>
        <begin position="848"/>
        <end position="979"/>
    </location>
</feature>
<evidence type="ECO:0000256" key="1">
    <source>
        <dbReference type="ARBA" id="ARBA00004141"/>
    </source>
</evidence>
<dbReference type="Gene3D" id="3.30.450.20">
    <property type="entry name" value="PAS domain"/>
    <property type="match status" value="3"/>
</dbReference>
<dbReference type="SMART" id="SM00065">
    <property type="entry name" value="GAF"/>
    <property type="match status" value="1"/>
</dbReference>
<dbReference type="CDD" id="cd01949">
    <property type="entry name" value="GGDEF"/>
    <property type="match status" value="1"/>
</dbReference>
<feature type="domain" description="PAS" evidence="6">
    <location>
        <begin position="691"/>
        <end position="737"/>
    </location>
</feature>
<feature type="transmembrane region" description="Helical" evidence="5">
    <location>
        <begin position="12"/>
        <end position="36"/>
    </location>
</feature>
<feature type="domain" description="PAC" evidence="7">
    <location>
        <begin position="478"/>
        <end position="530"/>
    </location>
</feature>
<keyword evidence="2 5" id="KW-0812">Transmembrane</keyword>
<dbReference type="Gene3D" id="1.20.120.960">
    <property type="entry name" value="Histidine kinase NarX, sensor domain"/>
    <property type="match status" value="1"/>
</dbReference>
<dbReference type="PROSITE" id="PS50885">
    <property type="entry name" value="HAMP"/>
    <property type="match status" value="1"/>
</dbReference>
<dbReference type="CDD" id="cd01948">
    <property type="entry name" value="EAL"/>
    <property type="match status" value="1"/>
</dbReference>
<evidence type="ECO:0000259" key="9">
    <source>
        <dbReference type="PROSITE" id="PS50885"/>
    </source>
</evidence>
<dbReference type="Pfam" id="PF13185">
    <property type="entry name" value="GAF_2"/>
    <property type="match status" value="1"/>
</dbReference>
<dbReference type="NCBIfam" id="TIGR00229">
    <property type="entry name" value="sensory_box"/>
    <property type="match status" value="3"/>
</dbReference>
<feature type="domain" description="EAL" evidence="8">
    <location>
        <begin position="988"/>
        <end position="1243"/>
    </location>
</feature>
<dbReference type="CDD" id="cd06225">
    <property type="entry name" value="HAMP"/>
    <property type="match status" value="1"/>
</dbReference>
<dbReference type="SUPFAM" id="SSF55073">
    <property type="entry name" value="Nucleotide cyclase"/>
    <property type="match status" value="1"/>
</dbReference>
<dbReference type="SUPFAM" id="SSF158472">
    <property type="entry name" value="HAMP domain-like"/>
    <property type="match status" value="1"/>
</dbReference>
<evidence type="ECO:0000256" key="3">
    <source>
        <dbReference type="ARBA" id="ARBA00022989"/>
    </source>
</evidence>
<dbReference type="Gene3D" id="3.30.70.270">
    <property type="match status" value="1"/>
</dbReference>
<dbReference type="InterPro" id="IPR003660">
    <property type="entry name" value="HAMP_dom"/>
</dbReference>